<evidence type="ECO:0000256" key="8">
    <source>
        <dbReference type="ARBA" id="ARBA00029447"/>
    </source>
</evidence>
<evidence type="ECO:0000256" key="10">
    <source>
        <dbReference type="SAM" id="Phobius"/>
    </source>
</evidence>
<evidence type="ECO:0000313" key="14">
    <source>
        <dbReference type="Proteomes" id="UP000179934"/>
    </source>
</evidence>
<dbReference type="GO" id="GO:0016301">
    <property type="term" value="F:kinase activity"/>
    <property type="evidence" value="ECO:0007669"/>
    <property type="project" value="UniProtKB-KW"/>
</dbReference>
<proteinExistence type="inferred from homology"/>
<keyword evidence="13" id="KW-0418">Kinase</keyword>
<dbReference type="GO" id="GO:0006935">
    <property type="term" value="P:chemotaxis"/>
    <property type="evidence" value="ECO:0007669"/>
    <property type="project" value="UniProtKB-KW"/>
</dbReference>
<evidence type="ECO:0000259" key="11">
    <source>
        <dbReference type="PROSITE" id="PS50111"/>
    </source>
</evidence>
<evidence type="ECO:0000259" key="12">
    <source>
        <dbReference type="PROSITE" id="PS50885"/>
    </source>
</evidence>
<dbReference type="RefSeq" id="WP_042018910.1">
    <property type="nucleotide sequence ID" value="NZ_CDBW01000006.1"/>
</dbReference>
<dbReference type="AlphaFoldDB" id="A0A1S2CWW8"/>
<dbReference type="InterPro" id="IPR033479">
    <property type="entry name" value="dCache_1"/>
</dbReference>
<keyword evidence="4 10" id="KW-0812">Transmembrane</keyword>
<keyword evidence="13" id="KW-0808">Transferase</keyword>
<organism evidence="13 14">
    <name type="scientific">Aeromonas sobria</name>
    <dbReference type="NCBI Taxonomy" id="646"/>
    <lineage>
        <taxon>Bacteria</taxon>
        <taxon>Pseudomonadati</taxon>
        <taxon>Pseudomonadota</taxon>
        <taxon>Gammaproteobacteria</taxon>
        <taxon>Aeromonadales</taxon>
        <taxon>Aeromonadaceae</taxon>
        <taxon>Aeromonas</taxon>
    </lineage>
</organism>
<evidence type="ECO:0000256" key="9">
    <source>
        <dbReference type="PROSITE-ProRule" id="PRU00284"/>
    </source>
</evidence>
<dbReference type="PROSITE" id="PS50111">
    <property type="entry name" value="CHEMOTAXIS_TRANSDUC_2"/>
    <property type="match status" value="1"/>
</dbReference>
<accession>A0A1S2CWW8</accession>
<comment type="similarity">
    <text evidence="8">Belongs to the methyl-accepting chemotaxis (MCP) protein family.</text>
</comment>
<comment type="caution">
    <text evidence="13">The sequence shown here is derived from an EMBL/GenBank/DDBJ whole genome shotgun (WGS) entry which is preliminary data.</text>
</comment>
<evidence type="ECO:0000256" key="7">
    <source>
        <dbReference type="ARBA" id="ARBA00023224"/>
    </source>
</evidence>
<evidence type="ECO:0000256" key="4">
    <source>
        <dbReference type="ARBA" id="ARBA00022692"/>
    </source>
</evidence>
<dbReference type="PANTHER" id="PTHR32089">
    <property type="entry name" value="METHYL-ACCEPTING CHEMOTAXIS PROTEIN MCPB"/>
    <property type="match status" value="1"/>
</dbReference>
<dbReference type="PANTHER" id="PTHR32089:SF112">
    <property type="entry name" value="LYSOZYME-LIKE PROTEIN-RELATED"/>
    <property type="match status" value="1"/>
</dbReference>
<comment type="subcellular location">
    <subcellularLocation>
        <location evidence="1">Cell membrane</location>
        <topology evidence="1">Multi-pass membrane protein</topology>
    </subcellularLocation>
</comment>
<dbReference type="Gene3D" id="1.10.287.950">
    <property type="entry name" value="Methyl-accepting chemotaxis protein"/>
    <property type="match status" value="1"/>
</dbReference>
<dbReference type="Proteomes" id="UP000179934">
    <property type="component" value="Unassembled WGS sequence"/>
</dbReference>
<reference evidence="13 14" key="1">
    <citation type="submission" date="2016-09" db="EMBL/GenBank/DDBJ databases">
        <title>Draft Genome Sequence of Aeromonas sobria Strain 08005, Isolated from Sick Rana catesbeiana.</title>
        <authorList>
            <person name="Yang Q."/>
        </authorList>
    </citation>
    <scope>NUCLEOTIDE SEQUENCE [LARGE SCALE GENOMIC DNA]</scope>
    <source>
        <strain evidence="13 14">08005</strain>
    </source>
</reference>
<evidence type="ECO:0000256" key="3">
    <source>
        <dbReference type="ARBA" id="ARBA00022500"/>
    </source>
</evidence>
<feature type="transmembrane region" description="Helical" evidence="10">
    <location>
        <begin position="23"/>
        <end position="42"/>
    </location>
</feature>
<dbReference type="CDD" id="cd06225">
    <property type="entry name" value="HAMP"/>
    <property type="match status" value="1"/>
</dbReference>
<feature type="domain" description="Methyl-accepting transducer" evidence="11">
    <location>
        <begin position="385"/>
        <end position="621"/>
    </location>
</feature>
<sequence>MERAIHRFTLHSLWSGLGIRTRILSGVAILMVIAISCITLILEQISHTQAQQRVERYELPSSVDRIANQLTAQLIQHLTEAQALASNSFVIDWLAQGMPEAQWPEMERYFQDLQRRIGGNVFIAPRQTNTLLNFSGGPTAQKALNGSDPKDEWFYGFLKRSKPYELNLDISDFDKRASLYINTAVTHEGKTLAVAGTSIDMSALSKLISSYRIGKSGQVYLADMDGKIEIHPEQEQEGAAHHQQSFLDTVKRLTPNARDQVAVQALTLEGQTYLIAVRYIPTLNRLLIGEINGAELEEGLLASRKLIIMVSLAIGGLAMLASAWLAHSISRPIRQAADGMHHITADRDLATRLDFSDESELGLMAQSFNRLIQSLNQSFSRFQQSGSALSAQSSQSLHQAQALAGEACQQAQSIQELTNVVTTIGSNAEQIASRSEGVNEVTRRIADHMLSIEQDVTQSAVQLDSLRSSIGSSSTLLEEVVKDSNNITQIMNLIRDVSNQTNLLALNAAIEAARAGEMGRGFAVVADEVRQLAVRTQTATKDVQDLILRLQEGTRQASSSMADSRTLSEEGYNRMNQAREVLVDATSQINQTALEINGISALAQSQNQQMGQARTALDELAMVAEHQREHAEESNVASRELFELAKAIDEQIRQYRIG</sequence>
<keyword evidence="5 10" id="KW-1133">Transmembrane helix</keyword>
<dbReference type="EMBL" id="MKFU01000012">
    <property type="protein sequence ID" value="OHY93165.1"/>
    <property type="molecule type" value="Genomic_DNA"/>
</dbReference>
<dbReference type="SUPFAM" id="SSF58104">
    <property type="entry name" value="Methyl-accepting chemotaxis protein (MCP) signaling domain"/>
    <property type="match status" value="1"/>
</dbReference>
<dbReference type="GO" id="GO:0007165">
    <property type="term" value="P:signal transduction"/>
    <property type="evidence" value="ECO:0007669"/>
    <property type="project" value="UniProtKB-KW"/>
</dbReference>
<dbReference type="GeneID" id="58921132"/>
<dbReference type="PROSITE" id="PS50885">
    <property type="entry name" value="HAMP"/>
    <property type="match status" value="1"/>
</dbReference>
<evidence type="ECO:0000256" key="6">
    <source>
        <dbReference type="ARBA" id="ARBA00023136"/>
    </source>
</evidence>
<dbReference type="GO" id="GO:0005886">
    <property type="term" value="C:plasma membrane"/>
    <property type="evidence" value="ECO:0007669"/>
    <property type="project" value="UniProtKB-SubCell"/>
</dbReference>
<dbReference type="Pfam" id="PF00015">
    <property type="entry name" value="MCPsignal"/>
    <property type="match status" value="1"/>
</dbReference>
<gene>
    <name evidence="13" type="ORF">BJD16_02600</name>
</gene>
<dbReference type="InterPro" id="IPR003660">
    <property type="entry name" value="HAMP_dom"/>
</dbReference>
<dbReference type="OrthoDB" id="2489132at2"/>
<dbReference type="Gene3D" id="3.30.450.20">
    <property type="entry name" value="PAS domain"/>
    <property type="match status" value="1"/>
</dbReference>
<evidence type="ECO:0000256" key="1">
    <source>
        <dbReference type="ARBA" id="ARBA00004651"/>
    </source>
</evidence>
<dbReference type="STRING" id="646.BJD16_02600"/>
<feature type="domain" description="HAMP" evidence="12">
    <location>
        <begin position="327"/>
        <end position="380"/>
    </location>
</feature>
<name>A0A1S2CWW8_AERSO</name>
<dbReference type="SMART" id="SM00304">
    <property type="entry name" value="HAMP"/>
    <property type="match status" value="1"/>
</dbReference>
<evidence type="ECO:0000256" key="2">
    <source>
        <dbReference type="ARBA" id="ARBA00022475"/>
    </source>
</evidence>
<protein>
    <submittedName>
        <fullName evidence="13">Histidine kinase</fullName>
    </submittedName>
</protein>
<dbReference type="InterPro" id="IPR004089">
    <property type="entry name" value="MCPsignal_dom"/>
</dbReference>
<dbReference type="Pfam" id="PF02743">
    <property type="entry name" value="dCache_1"/>
    <property type="match status" value="1"/>
</dbReference>
<keyword evidence="7 9" id="KW-0807">Transducer</keyword>
<keyword evidence="6 10" id="KW-0472">Membrane</keyword>
<dbReference type="SMART" id="SM00283">
    <property type="entry name" value="MA"/>
    <property type="match status" value="1"/>
</dbReference>
<evidence type="ECO:0000313" key="13">
    <source>
        <dbReference type="EMBL" id="OHY93165.1"/>
    </source>
</evidence>
<evidence type="ECO:0000256" key="5">
    <source>
        <dbReference type="ARBA" id="ARBA00022989"/>
    </source>
</evidence>
<dbReference type="Pfam" id="PF00672">
    <property type="entry name" value="HAMP"/>
    <property type="match status" value="1"/>
</dbReference>
<keyword evidence="2" id="KW-1003">Cell membrane</keyword>
<keyword evidence="3" id="KW-0145">Chemotaxis</keyword>